<dbReference type="GO" id="GO:0008892">
    <property type="term" value="F:guanine deaminase activity"/>
    <property type="evidence" value="ECO:0007669"/>
    <property type="project" value="UniProtKB-EC"/>
</dbReference>
<dbReference type="SUPFAM" id="SSF53927">
    <property type="entry name" value="Cytidine deaminase-like"/>
    <property type="match status" value="1"/>
</dbReference>
<dbReference type="EC" id="3.5.4.3" evidence="2"/>
<name>A0A128EUG8_9GAMM</name>
<organism evidence="2 3">
    <name type="scientific">Grimontia celer</name>
    <dbReference type="NCBI Taxonomy" id="1796497"/>
    <lineage>
        <taxon>Bacteria</taxon>
        <taxon>Pseudomonadati</taxon>
        <taxon>Pseudomonadota</taxon>
        <taxon>Gammaproteobacteria</taxon>
        <taxon>Vibrionales</taxon>
        <taxon>Vibrionaceae</taxon>
        <taxon>Grimontia</taxon>
    </lineage>
</organism>
<dbReference type="Proteomes" id="UP000071641">
    <property type="component" value="Unassembled WGS sequence"/>
</dbReference>
<feature type="domain" description="CMP/dCMP-type deaminase" evidence="1">
    <location>
        <begin position="3"/>
        <end position="133"/>
    </location>
</feature>
<evidence type="ECO:0000313" key="3">
    <source>
        <dbReference type="Proteomes" id="UP000071641"/>
    </source>
</evidence>
<dbReference type="RefSeq" id="WP_062660739.1">
    <property type="nucleotide sequence ID" value="NZ_FIZX01000001.1"/>
</dbReference>
<dbReference type="PANTHER" id="PTHR11079">
    <property type="entry name" value="CYTOSINE DEAMINASE FAMILY MEMBER"/>
    <property type="match status" value="1"/>
</dbReference>
<accession>A0A128EUG8</accession>
<proteinExistence type="predicted"/>
<dbReference type="Gene3D" id="3.40.140.10">
    <property type="entry name" value="Cytidine Deaminase, domain 2"/>
    <property type="match status" value="1"/>
</dbReference>
<protein>
    <submittedName>
        <fullName evidence="2">Guanine deaminase</fullName>
        <ecNumber evidence="2">3.5.4.3</ecNumber>
    </submittedName>
</protein>
<dbReference type="Pfam" id="PF00383">
    <property type="entry name" value="dCMP_cyt_deam_1"/>
    <property type="match status" value="1"/>
</dbReference>
<dbReference type="InterPro" id="IPR016193">
    <property type="entry name" value="Cytidine_deaminase-like"/>
</dbReference>
<dbReference type="GO" id="GO:0047974">
    <property type="term" value="F:guanosine deaminase activity"/>
    <property type="evidence" value="ECO:0007669"/>
    <property type="project" value="TreeGrafter"/>
</dbReference>
<dbReference type="PANTHER" id="PTHR11079:SF161">
    <property type="entry name" value="CMP_DCMP-TYPE DEAMINASE DOMAIN-CONTAINING PROTEIN"/>
    <property type="match status" value="1"/>
</dbReference>
<dbReference type="AlphaFoldDB" id="A0A128EUG8"/>
<dbReference type="InterPro" id="IPR002125">
    <property type="entry name" value="CMP_dCMP_dom"/>
</dbReference>
<keyword evidence="2" id="KW-0378">Hydrolase</keyword>
<sequence length="159" mass="17546">MCKNHAIIDQRMSEVVEFSKEHVNAGGIPFTAFVVNDKGEILGRGVNRVLENNDPTAHAEVEAIRDACKNTNKPHLRGMTLIASGEPCAMCYLNALYSGIGKVLFAADANEAAVHGFDYRSTYSMLADFPTRWPILINKHETKGALEPFKILLEKRTLG</sequence>
<dbReference type="STRING" id="1796497.GCE9029_00320"/>
<evidence type="ECO:0000259" key="1">
    <source>
        <dbReference type="PROSITE" id="PS51747"/>
    </source>
</evidence>
<dbReference type="PROSITE" id="PS51747">
    <property type="entry name" value="CYT_DCMP_DEAMINASES_2"/>
    <property type="match status" value="1"/>
</dbReference>
<reference evidence="3" key="1">
    <citation type="submission" date="2016-02" db="EMBL/GenBank/DDBJ databases">
        <authorList>
            <person name="Rodrigo-Torres Lidia"/>
            <person name="Arahal R.David."/>
        </authorList>
    </citation>
    <scope>NUCLEOTIDE SEQUENCE [LARGE SCALE GENOMIC DNA]</scope>
    <source>
        <strain evidence="3">CECT 9029</strain>
    </source>
</reference>
<dbReference type="OrthoDB" id="9802676at2"/>
<dbReference type="EMBL" id="FIZX01000001">
    <property type="protein sequence ID" value="CZF77626.1"/>
    <property type="molecule type" value="Genomic_DNA"/>
</dbReference>
<keyword evidence="3" id="KW-1185">Reference proteome</keyword>
<dbReference type="CDD" id="cd01285">
    <property type="entry name" value="nucleoside_deaminase"/>
    <property type="match status" value="1"/>
</dbReference>
<evidence type="ECO:0000313" key="2">
    <source>
        <dbReference type="EMBL" id="CZF77626.1"/>
    </source>
</evidence>
<gene>
    <name evidence="2" type="primary">guaD_1</name>
    <name evidence="2" type="ORF">GCE9029_00320</name>
</gene>
<dbReference type="GO" id="GO:0006152">
    <property type="term" value="P:purine nucleoside catabolic process"/>
    <property type="evidence" value="ECO:0007669"/>
    <property type="project" value="TreeGrafter"/>
</dbReference>